<organism evidence="2 3">
    <name type="scientific">Colletotrichum tanaceti</name>
    <dbReference type="NCBI Taxonomy" id="1306861"/>
    <lineage>
        <taxon>Eukaryota</taxon>
        <taxon>Fungi</taxon>
        <taxon>Dikarya</taxon>
        <taxon>Ascomycota</taxon>
        <taxon>Pezizomycotina</taxon>
        <taxon>Sordariomycetes</taxon>
        <taxon>Hypocreomycetidae</taxon>
        <taxon>Glomerellales</taxon>
        <taxon>Glomerellaceae</taxon>
        <taxon>Colletotrichum</taxon>
        <taxon>Colletotrichum destructivum species complex</taxon>
    </lineage>
</organism>
<dbReference type="EMBL" id="PJEX01000414">
    <property type="protein sequence ID" value="TKW50287.1"/>
    <property type="molecule type" value="Genomic_DNA"/>
</dbReference>
<dbReference type="AlphaFoldDB" id="A0A4U6X9J5"/>
<proteinExistence type="predicted"/>
<feature type="region of interest" description="Disordered" evidence="1">
    <location>
        <begin position="1"/>
        <end position="21"/>
    </location>
</feature>
<keyword evidence="3" id="KW-1185">Reference proteome</keyword>
<sequence length="97" mass="10590">MPPASPENSAAARRPSKFEPSSIPLGIDIFLASADPGGLAEAGYVLVRMLQRYDAVEGLDVDVSRDWPQHYRRVQSRESGRPQQGGPLSAKGCHEMR</sequence>
<name>A0A4U6X9J5_9PEZI</name>
<protein>
    <submittedName>
        <fullName evidence="2">Uncharacterized protein</fullName>
    </submittedName>
</protein>
<evidence type="ECO:0000313" key="3">
    <source>
        <dbReference type="Proteomes" id="UP000310108"/>
    </source>
</evidence>
<evidence type="ECO:0000256" key="1">
    <source>
        <dbReference type="SAM" id="MobiDB-lite"/>
    </source>
</evidence>
<gene>
    <name evidence="2" type="ORF">CTA1_4375</name>
</gene>
<feature type="region of interest" description="Disordered" evidence="1">
    <location>
        <begin position="72"/>
        <end position="97"/>
    </location>
</feature>
<evidence type="ECO:0000313" key="2">
    <source>
        <dbReference type="EMBL" id="TKW50287.1"/>
    </source>
</evidence>
<comment type="caution">
    <text evidence="2">The sequence shown here is derived from an EMBL/GenBank/DDBJ whole genome shotgun (WGS) entry which is preliminary data.</text>
</comment>
<dbReference type="Proteomes" id="UP000310108">
    <property type="component" value="Unassembled WGS sequence"/>
</dbReference>
<reference evidence="2 3" key="1">
    <citation type="journal article" date="2019" name="PLoS ONE">
        <title>Comparative genome analysis indicates high evolutionary potential of pathogenicity genes in Colletotrichum tanaceti.</title>
        <authorList>
            <person name="Lelwala R.V."/>
            <person name="Korhonen P.K."/>
            <person name="Young N.D."/>
            <person name="Scott J.B."/>
            <person name="Ades P.A."/>
            <person name="Gasser R.B."/>
            <person name="Taylor P.W.J."/>
        </authorList>
    </citation>
    <scope>NUCLEOTIDE SEQUENCE [LARGE SCALE GENOMIC DNA]</scope>
    <source>
        <strain evidence="2">BRIP57314</strain>
    </source>
</reference>
<accession>A0A4U6X9J5</accession>